<comment type="caution">
    <text evidence="2">The sequence shown here is derived from an EMBL/GenBank/DDBJ whole genome shotgun (WGS) entry which is preliminary data.</text>
</comment>
<sequence>MVALEHPPLACRPSLPQGGRMAASSAGSSLRRWRLAKAAECVISLLAGEMAGRPEGGAKELGLHLRATQ</sequence>
<accession>A0A271KBG1</accession>
<organism evidence="2 3">
    <name type="scientific">Mesorhizobium wenxiniae</name>
    <dbReference type="NCBI Taxonomy" id="2014805"/>
    <lineage>
        <taxon>Bacteria</taxon>
        <taxon>Pseudomonadati</taxon>
        <taxon>Pseudomonadota</taxon>
        <taxon>Alphaproteobacteria</taxon>
        <taxon>Hyphomicrobiales</taxon>
        <taxon>Phyllobacteriaceae</taxon>
        <taxon>Mesorhizobium</taxon>
    </lineage>
</organism>
<gene>
    <name evidence="2" type="ORF">CIT31_25645</name>
</gene>
<dbReference type="AlphaFoldDB" id="A0A271KBG1"/>
<evidence type="ECO:0000313" key="3">
    <source>
        <dbReference type="Proteomes" id="UP000215931"/>
    </source>
</evidence>
<feature type="region of interest" description="Disordered" evidence="1">
    <location>
        <begin position="1"/>
        <end position="23"/>
    </location>
</feature>
<evidence type="ECO:0000313" key="2">
    <source>
        <dbReference type="EMBL" id="PAP92814.1"/>
    </source>
</evidence>
<name>A0A271KBG1_9HYPH</name>
<dbReference type="Proteomes" id="UP000215931">
    <property type="component" value="Unassembled WGS sequence"/>
</dbReference>
<evidence type="ECO:0008006" key="4">
    <source>
        <dbReference type="Google" id="ProtNLM"/>
    </source>
</evidence>
<evidence type="ECO:0000256" key="1">
    <source>
        <dbReference type="SAM" id="MobiDB-lite"/>
    </source>
</evidence>
<dbReference type="EMBL" id="NPKH01000033">
    <property type="protein sequence ID" value="PAP92814.1"/>
    <property type="molecule type" value="Genomic_DNA"/>
</dbReference>
<keyword evidence="3" id="KW-1185">Reference proteome</keyword>
<reference evidence="2 3" key="1">
    <citation type="submission" date="2017-08" db="EMBL/GenBank/DDBJ databases">
        <title>Mesorhizobium wenxinae sp. nov., a novel rhizobial species isolated from root nodules of chickpea (Cicer arietinum L.).</title>
        <authorList>
            <person name="Zhang J."/>
        </authorList>
    </citation>
    <scope>NUCLEOTIDE SEQUENCE [LARGE SCALE GENOMIC DNA]</scope>
    <source>
        <strain evidence="3">WYCCWR 10019</strain>
    </source>
</reference>
<dbReference type="OrthoDB" id="8101429at2"/>
<proteinExistence type="predicted"/>
<protein>
    <recommendedName>
        <fullName evidence="4">Propionyl-coenzyme A carboxylase alpha polypeptide</fullName>
    </recommendedName>
</protein>